<proteinExistence type="predicted"/>
<gene>
    <name evidence="3" type="ORF">BJG266_LOCUS3499</name>
    <name evidence="2" type="ORF">QVE165_LOCUS759</name>
</gene>
<protein>
    <submittedName>
        <fullName evidence="2">Uncharacterized protein</fullName>
    </submittedName>
</protein>
<keyword evidence="1" id="KW-0812">Transmembrane</keyword>
<comment type="caution">
    <text evidence="2">The sequence shown here is derived from an EMBL/GenBank/DDBJ whole genome shotgun (WGS) entry which is preliminary data.</text>
</comment>
<name>A0A813NDV4_9BILA</name>
<keyword evidence="1" id="KW-1133">Transmembrane helix</keyword>
<evidence type="ECO:0000256" key="1">
    <source>
        <dbReference type="SAM" id="Phobius"/>
    </source>
</evidence>
<accession>A0A813NDV4</accession>
<keyword evidence="1" id="KW-0472">Membrane</keyword>
<dbReference type="AlphaFoldDB" id="A0A813NDV4"/>
<feature type="transmembrane region" description="Helical" evidence="1">
    <location>
        <begin position="26"/>
        <end position="48"/>
    </location>
</feature>
<reference evidence="2" key="1">
    <citation type="submission" date="2021-02" db="EMBL/GenBank/DDBJ databases">
        <authorList>
            <person name="Nowell W R."/>
        </authorList>
    </citation>
    <scope>NUCLEOTIDE SEQUENCE</scope>
</reference>
<organism evidence="2 4">
    <name type="scientific">Adineta steineri</name>
    <dbReference type="NCBI Taxonomy" id="433720"/>
    <lineage>
        <taxon>Eukaryota</taxon>
        <taxon>Metazoa</taxon>
        <taxon>Spiralia</taxon>
        <taxon>Gnathifera</taxon>
        <taxon>Rotifera</taxon>
        <taxon>Eurotatoria</taxon>
        <taxon>Bdelloidea</taxon>
        <taxon>Adinetida</taxon>
        <taxon>Adinetidae</taxon>
        <taxon>Adineta</taxon>
    </lineage>
</organism>
<dbReference type="Proteomes" id="UP000663877">
    <property type="component" value="Unassembled WGS sequence"/>
</dbReference>
<sequence>MASHQQHQSSAFRSSDIDLGFEKSSLLFFIGGGCLLIVLVAGIILCRLDISAGDRRRQNPIRSLDT</sequence>
<dbReference type="EMBL" id="CAJNOI010000008">
    <property type="protein sequence ID" value="CAF0769774.1"/>
    <property type="molecule type" value="Genomic_DNA"/>
</dbReference>
<evidence type="ECO:0000313" key="4">
    <source>
        <dbReference type="Proteomes" id="UP000663832"/>
    </source>
</evidence>
<evidence type="ECO:0000313" key="2">
    <source>
        <dbReference type="EMBL" id="CAF0738452.1"/>
    </source>
</evidence>
<keyword evidence="4" id="KW-1185">Reference proteome</keyword>
<evidence type="ECO:0000313" key="3">
    <source>
        <dbReference type="EMBL" id="CAF0769774.1"/>
    </source>
</evidence>
<dbReference type="EMBL" id="CAJNOM010000002">
    <property type="protein sequence ID" value="CAF0738452.1"/>
    <property type="molecule type" value="Genomic_DNA"/>
</dbReference>
<dbReference type="Proteomes" id="UP000663832">
    <property type="component" value="Unassembled WGS sequence"/>
</dbReference>